<dbReference type="EMBL" id="JAFNEN010001399">
    <property type="protein sequence ID" value="KAG8173957.1"/>
    <property type="molecule type" value="Genomic_DNA"/>
</dbReference>
<name>A0AAV6TR20_9ARAC</name>
<sequence length="66" mass="7621">MIQERFFVCSSSVIRKIFSNCENGSFMPRDPFQLYFAESEAETILPRTLLVQSFTDTPPITARNEL</sequence>
<protein>
    <submittedName>
        <fullName evidence="1">Uncharacterized protein</fullName>
    </submittedName>
</protein>
<keyword evidence="2" id="KW-1185">Reference proteome</keyword>
<evidence type="ECO:0000313" key="2">
    <source>
        <dbReference type="Proteomes" id="UP000827092"/>
    </source>
</evidence>
<comment type="caution">
    <text evidence="1">The sequence shown here is derived from an EMBL/GenBank/DDBJ whole genome shotgun (WGS) entry which is preliminary data.</text>
</comment>
<gene>
    <name evidence="1" type="ORF">JTE90_016733</name>
</gene>
<dbReference type="Proteomes" id="UP000827092">
    <property type="component" value="Unassembled WGS sequence"/>
</dbReference>
<proteinExistence type="predicted"/>
<accession>A0AAV6TR20</accession>
<evidence type="ECO:0000313" key="1">
    <source>
        <dbReference type="EMBL" id="KAG8173957.1"/>
    </source>
</evidence>
<dbReference type="AlphaFoldDB" id="A0AAV6TR20"/>
<reference evidence="1 2" key="1">
    <citation type="journal article" date="2022" name="Nat. Ecol. Evol.">
        <title>A masculinizing supergene underlies an exaggerated male reproductive morph in a spider.</title>
        <authorList>
            <person name="Hendrickx F."/>
            <person name="De Corte Z."/>
            <person name="Sonet G."/>
            <person name="Van Belleghem S.M."/>
            <person name="Kostlbacher S."/>
            <person name="Vangestel C."/>
        </authorList>
    </citation>
    <scope>NUCLEOTIDE SEQUENCE [LARGE SCALE GENOMIC DNA]</scope>
    <source>
        <strain evidence="1">W744_W776</strain>
    </source>
</reference>
<organism evidence="1 2">
    <name type="scientific">Oedothorax gibbosus</name>
    <dbReference type="NCBI Taxonomy" id="931172"/>
    <lineage>
        <taxon>Eukaryota</taxon>
        <taxon>Metazoa</taxon>
        <taxon>Ecdysozoa</taxon>
        <taxon>Arthropoda</taxon>
        <taxon>Chelicerata</taxon>
        <taxon>Arachnida</taxon>
        <taxon>Araneae</taxon>
        <taxon>Araneomorphae</taxon>
        <taxon>Entelegynae</taxon>
        <taxon>Araneoidea</taxon>
        <taxon>Linyphiidae</taxon>
        <taxon>Erigoninae</taxon>
        <taxon>Oedothorax</taxon>
    </lineage>
</organism>